<keyword evidence="2" id="KW-1185">Reference proteome</keyword>
<reference evidence="2" key="1">
    <citation type="journal article" date="2019" name="Int. J. Syst. Evol. Microbiol.">
        <title>The Global Catalogue of Microorganisms (GCM) 10K type strain sequencing project: providing services to taxonomists for standard genome sequencing and annotation.</title>
        <authorList>
            <consortium name="The Broad Institute Genomics Platform"/>
            <consortium name="The Broad Institute Genome Sequencing Center for Infectious Disease"/>
            <person name="Wu L."/>
            <person name="Ma J."/>
        </authorList>
    </citation>
    <scope>NUCLEOTIDE SEQUENCE [LARGE SCALE GENOMIC DNA]</scope>
    <source>
        <strain evidence="2">JCM 17388</strain>
    </source>
</reference>
<dbReference type="Proteomes" id="UP001501251">
    <property type="component" value="Unassembled WGS sequence"/>
</dbReference>
<protein>
    <submittedName>
        <fullName evidence="1">Uncharacterized protein</fullName>
    </submittedName>
</protein>
<gene>
    <name evidence="1" type="ORF">GCM10022252_79130</name>
</gene>
<accession>A0ABP8BN06</accession>
<dbReference type="EMBL" id="BAABAQ010000025">
    <property type="protein sequence ID" value="GAA4210818.1"/>
    <property type="molecule type" value="Genomic_DNA"/>
</dbReference>
<organism evidence="1 2">
    <name type="scientific">Streptosporangium oxazolinicum</name>
    <dbReference type="NCBI Taxonomy" id="909287"/>
    <lineage>
        <taxon>Bacteria</taxon>
        <taxon>Bacillati</taxon>
        <taxon>Actinomycetota</taxon>
        <taxon>Actinomycetes</taxon>
        <taxon>Streptosporangiales</taxon>
        <taxon>Streptosporangiaceae</taxon>
        <taxon>Streptosporangium</taxon>
    </lineage>
</organism>
<sequence length="92" mass="9809">MSIGGWVSDTAKMWPEGAPRALAEMVLITFGNPSETTLHLLSQAVITPNPRARKGTGVGAAWVARACQSAIDVLAETDSLEDVLERAKSDWS</sequence>
<comment type="caution">
    <text evidence="1">The sequence shown here is derived from an EMBL/GenBank/DDBJ whole genome shotgun (WGS) entry which is preliminary data.</text>
</comment>
<evidence type="ECO:0000313" key="1">
    <source>
        <dbReference type="EMBL" id="GAA4210818.1"/>
    </source>
</evidence>
<name>A0ABP8BN06_9ACTN</name>
<proteinExistence type="predicted"/>
<evidence type="ECO:0000313" key="2">
    <source>
        <dbReference type="Proteomes" id="UP001501251"/>
    </source>
</evidence>